<reference evidence="3 5" key="2">
    <citation type="submission" date="2023-06" db="EMBL/GenBank/DDBJ databases">
        <title>Itaconate inhibition of nontuberculous mycobacteria.</title>
        <authorList>
            <person name="Breen P."/>
            <person name="Zimbric M."/>
            <person name="Caverly L."/>
        </authorList>
    </citation>
    <scope>NUCLEOTIDE SEQUENCE [LARGE SCALE GENOMIC DNA]</scope>
    <source>
        <strain evidence="3 5">FLAC1071</strain>
    </source>
</reference>
<evidence type="ECO:0000313" key="2">
    <source>
        <dbReference type="EMBL" id="ASL13420.1"/>
    </source>
</evidence>
<feature type="domain" description="Integrase catalytic" evidence="1">
    <location>
        <begin position="25"/>
        <end position="209"/>
    </location>
</feature>
<dbReference type="GO" id="GO:0015074">
    <property type="term" value="P:DNA integration"/>
    <property type="evidence" value="ECO:0007669"/>
    <property type="project" value="InterPro"/>
</dbReference>
<name>A0A220Y7F4_MYCIT</name>
<evidence type="ECO:0000313" key="5">
    <source>
        <dbReference type="Proteomes" id="UP001529272"/>
    </source>
</evidence>
<dbReference type="PROSITE" id="PS50994">
    <property type="entry name" value="INTEGRASE"/>
    <property type="match status" value="1"/>
</dbReference>
<organism evidence="2 4">
    <name type="scientific">Mycobacterium intracellulare subsp. chimaera</name>
    <dbReference type="NCBI Taxonomy" id="222805"/>
    <lineage>
        <taxon>Bacteria</taxon>
        <taxon>Bacillati</taxon>
        <taxon>Actinomycetota</taxon>
        <taxon>Actinomycetes</taxon>
        <taxon>Mycobacteriales</taxon>
        <taxon>Mycobacteriaceae</taxon>
        <taxon>Mycobacterium</taxon>
        <taxon>Mycobacterium avium complex (MAC)</taxon>
    </lineage>
</organism>
<dbReference type="Proteomes" id="UP000198286">
    <property type="component" value="Chromosome"/>
</dbReference>
<reference evidence="5" key="3">
    <citation type="submission" date="2023-06" db="EMBL/GenBank/DDBJ databases">
        <title>Itaconate inhibition of nontuberculous mycobacteria.</title>
        <authorList>
            <person name="Spilker T."/>
        </authorList>
    </citation>
    <scope>NUCLEOTIDE SEQUENCE [LARGE SCALE GENOMIC DNA]</scope>
    <source>
        <strain evidence="5">FLAC1071</strain>
    </source>
</reference>
<dbReference type="GO" id="GO:0003676">
    <property type="term" value="F:nucleic acid binding"/>
    <property type="evidence" value="ECO:0007669"/>
    <property type="project" value="InterPro"/>
</dbReference>
<dbReference type="InterPro" id="IPR001584">
    <property type="entry name" value="Integrase_cat-core"/>
</dbReference>
<dbReference type="Pfam" id="PF00665">
    <property type="entry name" value="rve"/>
    <property type="match status" value="1"/>
</dbReference>
<gene>
    <name evidence="2" type="ORF">MYCOZU2_00976</name>
    <name evidence="3" type="ORF">QRB35_28985</name>
</gene>
<dbReference type="SUPFAM" id="SSF53098">
    <property type="entry name" value="Ribonuclease H-like"/>
    <property type="match status" value="1"/>
</dbReference>
<dbReference type="Proteomes" id="UP001529272">
    <property type="component" value="Unassembled WGS sequence"/>
</dbReference>
<dbReference type="EMBL" id="JASZZX010000055">
    <property type="protein sequence ID" value="MDM3929994.1"/>
    <property type="molecule type" value="Genomic_DNA"/>
</dbReference>
<accession>A0A220Y7F4</accession>
<sequence length="275" mass="31116">MRIKGISTTKPSPLLRNSIAIRTCADEAPEAPRVIEADTVAHCGPTLIGEFARTLTMTDLVIGWTENFSIRNNASKWITAGIDELQQRFPFDLVIFALDCGGEFINHEVAAWLQTRDIAQTHSRPYQKNDQAHVESKNNHVVRKHAFYWRYDTSEELELLNRLWKLVSLRCNFFTPTKKPIGYSTTAASRRTRIYDTPATPWQRLQESGILDAQQLSHVSARIEGINPADLTRQINTIQMQLLDLAKTKTDALAAARHIDLEALQPSIDRLAKAK</sequence>
<dbReference type="InterPro" id="IPR012337">
    <property type="entry name" value="RNaseH-like_sf"/>
</dbReference>
<dbReference type="AlphaFoldDB" id="A0A220Y7F4"/>
<protein>
    <submittedName>
        <fullName evidence="2">Integrase catalytic subunit</fullName>
    </submittedName>
    <submittedName>
        <fullName evidence="3">Transposase family protein</fullName>
    </submittedName>
</protein>
<dbReference type="EMBL" id="CP015267">
    <property type="protein sequence ID" value="ASL13420.1"/>
    <property type="molecule type" value="Genomic_DNA"/>
</dbReference>
<proteinExistence type="predicted"/>
<evidence type="ECO:0000259" key="1">
    <source>
        <dbReference type="PROSITE" id="PS50994"/>
    </source>
</evidence>
<dbReference type="InterPro" id="IPR036397">
    <property type="entry name" value="RNaseH_sf"/>
</dbReference>
<evidence type="ECO:0000313" key="4">
    <source>
        <dbReference type="Proteomes" id="UP000198286"/>
    </source>
</evidence>
<reference evidence="3" key="4">
    <citation type="submission" date="2023-06" db="EMBL/GenBank/DDBJ databases">
        <authorList>
            <person name="Spilker T."/>
        </authorList>
    </citation>
    <scope>NUCLEOTIDE SEQUENCE</scope>
    <source>
        <strain evidence="3">FLAC1071</strain>
    </source>
</reference>
<keyword evidence="5" id="KW-1185">Reference proteome</keyword>
<dbReference type="Gene3D" id="3.30.420.10">
    <property type="entry name" value="Ribonuclease H-like superfamily/Ribonuclease H"/>
    <property type="match status" value="1"/>
</dbReference>
<reference evidence="2 4" key="1">
    <citation type="journal article" date="2017" name="Lancet Infect. Dis.">
        <title>Global outbreak of severe Mycobacterium chimaera disease after cardiac surgery: a molecular epidemiological study.</title>
        <authorList>
            <person name="van Ingen J."/>
            <person name="Kohl T."/>
            <person name="Kranzer K."/>
            <person name="Hasse B."/>
            <person name="Keller P."/>
            <person name="Szafranska A."/>
            <person name="Hillemann D."/>
            <person name="Chand M."/>
            <person name="Schreiber P."/>
            <person name="Sommerstein R."/>
            <person name="Berger C."/>
            <person name="Genoni M."/>
            <person name="Ruegg C."/>
            <person name="Troillet N."/>
            <person name="Widmer A.F."/>
            <person name="Becker S.L."/>
            <person name="Herrmann M."/>
            <person name="Eckmanns T."/>
            <person name="Haller S."/>
            <person name="Hoeller C."/>
            <person name="Debast S.B."/>
            <person name="Wolfhagen M.J."/>
            <person name="Hopman J."/>
            <person name="Kluytmans J."/>
            <person name="Langelaar M."/>
            <person name="Notermans D.W."/>
            <person name="ten Oever J."/>
            <person name="van den Barselaar P."/>
            <person name="Vonk A.B.A."/>
            <person name="Vos M.C."/>
            <person name="Ahmed N."/>
            <person name="Brown T."/>
            <person name="Crook D."/>
            <person name="Lamagni T."/>
            <person name="Phin N."/>
            <person name="Smith E.G."/>
            <person name="Zambon M."/>
            <person name="Serr A."/>
            <person name="Goetting T."/>
            <person name="Ebner W."/>
            <person name="Thuermer A."/>
            <person name="Utpatel C."/>
            <person name="Sproer C."/>
            <person name="Bunk B."/>
            <person name="Nubel U."/>
            <person name="Bloemberg G."/>
            <person name="Bottger E."/>
            <person name="Niemann S."/>
            <person name="Wagner D."/>
            <person name="Sax H."/>
        </authorList>
    </citation>
    <scope>NUCLEOTIDE SEQUENCE [LARGE SCALE GENOMIC DNA]</scope>
    <source>
        <strain evidence="2 4">ZUERICH-2</strain>
    </source>
</reference>
<dbReference type="RefSeq" id="WP_224112851.1">
    <property type="nucleotide sequence ID" value="NZ_CAAHFK010000055.1"/>
</dbReference>
<evidence type="ECO:0000313" key="3">
    <source>
        <dbReference type="EMBL" id="MDM3929994.1"/>
    </source>
</evidence>